<accession>A0A4Y2MDQ8</accession>
<reference evidence="2 3" key="1">
    <citation type="journal article" date="2019" name="Sci. Rep.">
        <title>Orb-weaving spider Araneus ventricosus genome elucidates the spidroin gene catalogue.</title>
        <authorList>
            <person name="Kono N."/>
            <person name="Nakamura H."/>
            <person name="Ohtoshi R."/>
            <person name="Moran D.A.P."/>
            <person name="Shinohara A."/>
            <person name="Yoshida Y."/>
            <person name="Fujiwara M."/>
            <person name="Mori M."/>
            <person name="Tomita M."/>
            <person name="Arakawa K."/>
        </authorList>
    </citation>
    <scope>NUCLEOTIDE SEQUENCE [LARGE SCALE GENOMIC DNA]</scope>
</reference>
<organism evidence="2 3">
    <name type="scientific">Araneus ventricosus</name>
    <name type="common">Orbweaver spider</name>
    <name type="synonym">Epeira ventricosa</name>
    <dbReference type="NCBI Taxonomy" id="182803"/>
    <lineage>
        <taxon>Eukaryota</taxon>
        <taxon>Metazoa</taxon>
        <taxon>Ecdysozoa</taxon>
        <taxon>Arthropoda</taxon>
        <taxon>Chelicerata</taxon>
        <taxon>Arachnida</taxon>
        <taxon>Araneae</taxon>
        <taxon>Araneomorphae</taxon>
        <taxon>Entelegynae</taxon>
        <taxon>Araneoidea</taxon>
        <taxon>Araneidae</taxon>
        <taxon>Araneus</taxon>
    </lineage>
</organism>
<protein>
    <submittedName>
        <fullName evidence="2">Uncharacterized protein</fullName>
    </submittedName>
</protein>
<sequence>KDRPQSPPASPMAPPLPRRTHAADEIQTKMKCSPSPSDLILPASSLAAVIGNPF</sequence>
<dbReference type="EMBL" id="BGPR01007143">
    <property type="protein sequence ID" value="GBN24592.1"/>
    <property type="molecule type" value="Genomic_DNA"/>
</dbReference>
<gene>
    <name evidence="2" type="ORF">AVEN_59174_1</name>
</gene>
<evidence type="ECO:0000313" key="3">
    <source>
        <dbReference type="Proteomes" id="UP000499080"/>
    </source>
</evidence>
<feature type="non-terminal residue" evidence="2">
    <location>
        <position position="1"/>
    </location>
</feature>
<feature type="region of interest" description="Disordered" evidence="1">
    <location>
        <begin position="1"/>
        <end position="21"/>
    </location>
</feature>
<keyword evidence="3" id="KW-1185">Reference proteome</keyword>
<proteinExistence type="predicted"/>
<feature type="compositionally biased region" description="Pro residues" evidence="1">
    <location>
        <begin position="1"/>
        <end position="17"/>
    </location>
</feature>
<evidence type="ECO:0000313" key="2">
    <source>
        <dbReference type="EMBL" id="GBN24592.1"/>
    </source>
</evidence>
<comment type="caution">
    <text evidence="2">The sequence shown here is derived from an EMBL/GenBank/DDBJ whole genome shotgun (WGS) entry which is preliminary data.</text>
</comment>
<dbReference type="AlphaFoldDB" id="A0A4Y2MDQ8"/>
<dbReference type="Proteomes" id="UP000499080">
    <property type="component" value="Unassembled WGS sequence"/>
</dbReference>
<evidence type="ECO:0000256" key="1">
    <source>
        <dbReference type="SAM" id="MobiDB-lite"/>
    </source>
</evidence>
<name>A0A4Y2MDQ8_ARAVE</name>